<evidence type="ECO:0000313" key="3">
    <source>
        <dbReference type="EMBL" id="KDM90079.1"/>
    </source>
</evidence>
<name>A0A066RIC3_9GAMM</name>
<protein>
    <recommendedName>
        <fullName evidence="2">Lcl C-terminal domain-containing protein</fullName>
    </recommendedName>
</protein>
<comment type="caution">
    <text evidence="3">The sequence shown here is derived from an EMBL/GenBank/DDBJ whole genome shotgun (WGS) entry which is preliminary data.</text>
</comment>
<reference evidence="3 4" key="1">
    <citation type="submission" date="2014-04" db="EMBL/GenBank/DDBJ databases">
        <title>Draft genome sequence of Photobacterium halotolerans S2753: a solonamide, ngercheumicin and holomycin producer.</title>
        <authorList>
            <person name="Machado H.R."/>
            <person name="Gram L."/>
        </authorList>
    </citation>
    <scope>NUCLEOTIDE SEQUENCE [LARGE SCALE GENOMIC DNA]</scope>
    <source>
        <strain evidence="3 4">S2753</strain>
    </source>
</reference>
<organism evidence="3 4">
    <name type="scientific">Photobacterium galatheae</name>
    <dbReference type="NCBI Taxonomy" id="1654360"/>
    <lineage>
        <taxon>Bacteria</taxon>
        <taxon>Pseudomonadati</taxon>
        <taxon>Pseudomonadota</taxon>
        <taxon>Gammaproteobacteria</taxon>
        <taxon>Vibrionales</taxon>
        <taxon>Vibrionaceae</taxon>
        <taxon>Photobacterium</taxon>
    </lineage>
</organism>
<feature type="region of interest" description="Disordered" evidence="1">
    <location>
        <begin position="45"/>
        <end position="95"/>
    </location>
</feature>
<dbReference type="STRING" id="1654360.EA58_19280"/>
<feature type="compositionally biased region" description="Pro residues" evidence="1">
    <location>
        <begin position="79"/>
        <end position="91"/>
    </location>
</feature>
<dbReference type="EMBL" id="JMIB01000038">
    <property type="protein sequence ID" value="KDM90079.1"/>
    <property type="molecule type" value="Genomic_DNA"/>
</dbReference>
<dbReference type="Pfam" id="PF07603">
    <property type="entry name" value="Lcl_C"/>
    <property type="match status" value="1"/>
</dbReference>
<feature type="compositionally biased region" description="Low complexity" evidence="1">
    <location>
        <begin position="46"/>
        <end position="58"/>
    </location>
</feature>
<dbReference type="AlphaFoldDB" id="A0A066RIC3"/>
<dbReference type="PROSITE" id="PS00018">
    <property type="entry name" value="EF_HAND_1"/>
    <property type="match status" value="1"/>
</dbReference>
<dbReference type="Proteomes" id="UP000027192">
    <property type="component" value="Unassembled WGS sequence"/>
</dbReference>
<proteinExistence type="predicted"/>
<feature type="domain" description="Lcl C-terminal" evidence="2">
    <location>
        <begin position="822"/>
        <end position="963"/>
    </location>
</feature>
<evidence type="ECO:0000259" key="2">
    <source>
        <dbReference type="Pfam" id="PF07603"/>
    </source>
</evidence>
<accession>A0A066RIC3</accession>
<evidence type="ECO:0000313" key="4">
    <source>
        <dbReference type="Proteomes" id="UP000027192"/>
    </source>
</evidence>
<gene>
    <name evidence="3" type="ORF">EA58_19280</name>
</gene>
<dbReference type="InterPro" id="IPR011460">
    <property type="entry name" value="Lcl_C"/>
</dbReference>
<dbReference type="InterPro" id="IPR018247">
    <property type="entry name" value="EF_Hand_1_Ca_BS"/>
</dbReference>
<sequence length="1010" mass="111665">MAVWRKATRTRKTSEVNIFSKITWRGCIAAVLLTGLSGCNVEPVRGSDAASSGTSSTTIPDSGKPTPPTTGQTPDPRPDPVTPPTPDPEPNPITAITLSGAVLGDRGQQYQVRLSDGKSVLETRTTDNGAYQFEITLRQWQRQSALSLTATDKDDRQMVFRQSLPSLDELLLRDGDNNQLIDDQELLALALSPASIAFDAVAQHLLNKTTLSQDERVTVKRQMAADATFNQTLVRDLSQLLAETQAKPADSESAALPLLGLTQSQLAAQLIRDKSASPSRTLTELYLKRAETLGITLNEHTENQLNTALENGKTLHTLSAEYRWQESFYPEYTLTLSGQFPAALQDARISVLIGAKPNDDTRGEHYYKPARPHRVIPLRLLDDSGRQSKRLDAHGQQSYRATLQLNDTAGAISQCAPGHTGESWEGLITDDNLQDLLTLQIVDQTSHVELRSVLGPLCELLALDNNQDGTLDSTEYARTNVGYISTAQEVLLKKVTLASYGSFIDWKPLTIAAIDQFQAGFPRQQTELLAAFAAMQAKQSLFGQRVDLIESAGFYQDLLKLVNINMQAQYSIVSNNHLVPTLNILQSQMGENAGFADLLIQYPDRNVSHIIKEATGLLADSVPDAPYFHNQPPPGRWVQVYPNSHLAPVCQSSGQISYDQVTGIAIIGQGIDQATGHFWLTLDWPAQDYVSEYTLAWDTGNFSTAEAAAHRQQTTQTRMTIRGLEKWQPYQLRIGTPNGSLSAAIHYTPGKTVLNDTRITKGVLGDDSTRGRDTQNQCNPVSGLAYNSNRDGELGARYVKLDAQGERLPRQDLAWKQLKFSCVADANTGLIWETKSATDLENPTLHDDRFYFAMDATAHPVPFNGTCYNPDSGKLVSERSQCNAASQLAWVNASKLCGLDNWRLPTQAELYGLMNLQGDQAIALDTNYFPNHAGLKTTYFDWKDDQGKTHYEQIYRSFWTADRHPLAEKALTRTVRTLTQRSNGMTPNQEPHLIMLVSDGFQTRESRTTQ</sequence>
<dbReference type="OrthoDB" id="9815730at2"/>
<keyword evidence="4" id="KW-1185">Reference proteome</keyword>
<evidence type="ECO:0000256" key="1">
    <source>
        <dbReference type="SAM" id="MobiDB-lite"/>
    </source>
</evidence>